<evidence type="ECO:0000313" key="3">
    <source>
        <dbReference type="Proteomes" id="UP000193577"/>
    </source>
</evidence>
<gene>
    <name evidence="2" type="ORF">B8W67_19155</name>
</gene>
<dbReference type="InterPro" id="IPR010982">
    <property type="entry name" value="Lambda_DNA-bd_dom_sf"/>
</dbReference>
<reference evidence="2 3" key="1">
    <citation type="submission" date="2017-04" db="EMBL/GenBank/DDBJ databases">
        <title>The new phylogeny of genus Mycobacterium.</title>
        <authorList>
            <person name="Tortoli E."/>
            <person name="Trovato A."/>
            <person name="Cirillo D.M."/>
        </authorList>
    </citation>
    <scope>NUCLEOTIDE SEQUENCE [LARGE SCALE GENOMIC DNA]</scope>
    <source>
        <strain evidence="2 3">KCTC 19819</strain>
    </source>
</reference>
<dbReference type="OrthoDB" id="9788479at2"/>
<dbReference type="RefSeq" id="WP_085305701.1">
    <property type="nucleotide sequence ID" value="NZ_AP022594.1"/>
</dbReference>
<sequence>MSDDTVQSFTNVWDAIADTPEESANLRARSDLMLAIEARLGEFGWSQTLAAHNLGVTQPRVSDLLRGKISKFSLDTLVNIAARIGLHTELVITADEPPTPSQRAASGSTARRT</sequence>
<evidence type="ECO:0000256" key="1">
    <source>
        <dbReference type="SAM" id="MobiDB-lite"/>
    </source>
</evidence>
<proteinExistence type="predicted"/>
<keyword evidence="3" id="KW-1185">Reference proteome</keyword>
<dbReference type="EMBL" id="NCXO01000071">
    <property type="protein sequence ID" value="OSC25226.1"/>
    <property type="molecule type" value="Genomic_DNA"/>
</dbReference>
<dbReference type="InterPro" id="IPR001387">
    <property type="entry name" value="Cro/C1-type_HTH"/>
</dbReference>
<dbReference type="CDD" id="cd00093">
    <property type="entry name" value="HTH_XRE"/>
    <property type="match status" value="1"/>
</dbReference>
<evidence type="ECO:0000313" key="2">
    <source>
        <dbReference type="EMBL" id="OSC25226.1"/>
    </source>
</evidence>
<protein>
    <submittedName>
        <fullName evidence="2">Transcriptional regulator</fullName>
    </submittedName>
</protein>
<dbReference type="PROSITE" id="PS50943">
    <property type="entry name" value="HTH_CROC1"/>
    <property type="match status" value="1"/>
</dbReference>
<organism evidence="2 3">
    <name type="scientific">Mycolicibacillus koreensis</name>
    <dbReference type="NCBI Taxonomy" id="1069220"/>
    <lineage>
        <taxon>Bacteria</taxon>
        <taxon>Bacillati</taxon>
        <taxon>Actinomycetota</taxon>
        <taxon>Actinomycetes</taxon>
        <taxon>Mycobacteriales</taxon>
        <taxon>Mycobacteriaceae</taxon>
        <taxon>Mycolicibacillus</taxon>
    </lineage>
</organism>
<comment type="caution">
    <text evidence="2">The sequence shown here is derived from an EMBL/GenBank/DDBJ whole genome shotgun (WGS) entry which is preliminary data.</text>
</comment>
<dbReference type="InterPro" id="IPR039554">
    <property type="entry name" value="HigA2-like_HTH"/>
</dbReference>
<dbReference type="AlphaFoldDB" id="A0A7I7SI39"/>
<dbReference type="Proteomes" id="UP000193577">
    <property type="component" value="Unassembled WGS sequence"/>
</dbReference>
<feature type="compositionally biased region" description="Polar residues" evidence="1">
    <location>
        <begin position="101"/>
        <end position="113"/>
    </location>
</feature>
<dbReference type="Gene3D" id="1.10.260.40">
    <property type="entry name" value="lambda repressor-like DNA-binding domains"/>
    <property type="match status" value="1"/>
</dbReference>
<dbReference type="Pfam" id="PF13744">
    <property type="entry name" value="HTH_37"/>
    <property type="match status" value="1"/>
</dbReference>
<dbReference type="SMART" id="SM00530">
    <property type="entry name" value="HTH_XRE"/>
    <property type="match status" value="1"/>
</dbReference>
<accession>A0A7I7SI39</accession>
<dbReference type="SUPFAM" id="SSF47413">
    <property type="entry name" value="lambda repressor-like DNA-binding domains"/>
    <property type="match status" value="1"/>
</dbReference>
<dbReference type="GO" id="GO:0003677">
    <property type="term" value="F:DNA binding"/>
    <property type="evidence" value="ECO:0007669"/>
    <property type="project" value="InterPro"/>
</dbReference>
<feature type="region of interest" description="Disordered" evidence="1">
    <location>
        <begin position="93"/>
        <end position="113"/>
    </location>
</feature>
<name>A0A7I7SI39_9MYCO</name>